<dbReference type="GO" id="GO:0051536">
    <property type="term" value="F:iron-sulfur cluster binding"/>
    <property type="evidence" value="ECO:0007669"/>
    <property type="project" value="UniProtKB-KW"/>
</dbReference>
<keyword evidence="5" id="KW-0411">Iron-sulfur</keyword>
<feature type="domain" description="Radical SAM core" evidence="7">
    <location>
        <begin position="286"/>
        <end position="511"/>
    </location>
</feature>
<evidence type="ECO:0000256" key="1">
    <source>
        <dbReference type="ARBA" id="ARBA00001966"/>
    </source>
</evidence>
<evidence type="ECO:0000313" key="8">
    <source>
        <dbReference type="EMBL" id="SHI20626.1"/>
    </source>
</evidence>
<dbReference type="GO" id="GO:0031419">
    <property type="term" value="F:cobalamin binding"/>
    <property type="evidence" value="ECO:0007669"/>
    <property type="project" value="InterPro"/>
</dbReference>
<dbReference type="SMART" id="SM00729">
    <property type="entry name" value="Elp3"/>
    <property type="match status" value="1"/>
</dbReference>
<dbReference type="InterPro" id="IPR007197">
    <property type="entry name" value="rSAM"/>
</dbReference>
<keyword evidence="2" id="KW-0949">S-adenosyl-L-methionine</keyword>
<dbReference type="AlphaFoldDB" id="A0A1M5Z8S0"/>
<name>A0A1M5Z8S0_9FIRM</name>
<organism evidence="8 9">
    <name type="scientific">Sporanaerobacter acetigenes DSM 13106</name>
    <dbReference type="NCBI Taxonomy" id="1123281"/>
    <lineage>
        <taxon>Bacteria</taxon>
        <taxon>Bacillati</taxon>
        <taxon>Bacillota</taxon>
        <taxon>Tissierellia</taxon>
        <taxon>Tissierellales</taxon>
        <taxon>Sporanaerobacteraceae</taxon>
        <taxon>Sporanaerobacter</taxon>
    </lineage>
</organism>
<evidence type="ECO:0000256" key="4">
    <source>
        <dbReference type="ARBA" id="ARBA00023004"/>
    </source>
</evidence>
<dbReference type="STRING" id="1123281.SAMN02745180_02864"/>
<dbReference type="PROSITE" id="PS51332">
    <property type="entry name" value="B12_BINDING"/>
    <property type="match status" value="1"/>
</dbReference>
<evidence type="ECO:0000313" key="9">
    <source>
        <dbReference type="Proteomes" id="UP000184389"/>
    </source>
</evidence>
<comment type="cofactor">
    <cofactor evidence="1">
        <name>[4Fe-4S] cluster</name>
        <dbReference type="ChEBI" id="CHEBI:49883"/>
    </cofactor>
</comment>
<dbReference type="SFLD" id="SFLDS00029">
    <property type="entry name" value="Radical_SAM"/>
    <property type="match status" value="1"/>
</dbReference>
<dbReference type="Gene3D" id="3.80.30.20">
    <property type="entry name" value="tm_1862 like domain"/>
    <property type="match status" value="1"/>
</dbReference>
<dbReference type="Proteomes" id="UP000184389">
    <property type="component" value="Unassembled WGS sequence"/>
</dbReference>
<dbReference type="InterPro" id="IPR058240">
    <property type="entry name" value="rSAM_sf"/>
</dbReference>
<evidence type="ECO:0000256" key="5">
    <source>
        <dbReference type="ARBA" id="ARBA00023014"/>
    </source>
</evidence>
<dbReference type="InterPro" id="IPR023404">
    <property type="entry name" value="rSAM_horseshoe"/>
</dbReference>
<feature type="domain" description="B12-binding" evidence="6">
    <location>
        <begin position="109"/>
        <end position="244"/>
    </location>
</feature>
<dbReference type="SUPFAM" id="SSF102114">
    <property type="entry name" value="Radical SAM enzymes"/>
    <property type="match status" value="1"/>
</dbReference>
<dbReference type="OrthoDB" id="9801424at2"/>
<dbReference type="SFLD" id="SFLDG01082">
    <property type="entry name" value="B12-binding_domain_containing"/>
    <property type="match status" value="1"/>
</dbReference>
<keyword evidence="4" id="KW-0408">Iron</keyword>
<dbReference type="InterPro" id="IPR051198">
    <property type="entry name" value="BchE-like"/>
</dbReference>
<dbReference type="Pfam" id="PF04055">
    <property type="entry name" value="Radical_SAM"/>
    <property type="match status" value="1"/>
</dbReference>
<dbReference type="EMBL" id="FQXR01000025">
    <property type="protein sequence ID" value="SHI20626.1"/>
    <property type="molecule type" value="Genomic_DNA"/>
</dbReference>
<dbReference type="GO" id="GO:0046872">
    <property type="term" value="F:metal ion binding"/>
    <property type="evidence" value="ECO:0007669"/>
    <property type="project" value="UniProtKB-KW"/>
</dbReference>
<keyword evidence="3" id="KW-0479">Metal-binding</keyword>
<evidence type="ECO:0000256" key="3">
    <source>
        <dbReference type="ARBA" id="ARBA00022723"/>
    </source>
</evidence>
<dbReference type="GO" id="GO:0003824">
    <property type="term" value="F:catalytic activity"/>
    <property type="evidence" value="ECO:0007669"/>
    <property type="project" value="InterPro"/>
</dbReference>
<accession>A0A1M5Z8S0</accession>
<dbReference type="InterPro" id="IPR006158">
    <property type="entry name" value="Cobalamin-bd"/>
</dbReference>
<evidence type="ECO:0000256" key="2">
    <source>
        <dbReference type="ARBA" id="ARBA00022691"/>
    </source>
</evidence>
<protein>
    <submittedName>
        <fullName evidence="8">Radical SAM superfamily enzyme YgiQ, UPF0313 family</fullName>
    </submittedName>
</protein>
<sequence length="564" mass="66064">MSTMLFVSPHWYAFEAPLGIPYICGYLKSRGKDVRQKDLNLECQDYFLSRKYLEECCREIKKKDIEYDYPAYVLDNIDISKANTRNANVSIDVYIKSFDVLEKAYEIISKRWYPTKISFDNFTMPYNEKESLCIKEAIDDSEHNPYIQFYEECVLNKIDETTDIIAISILGQQQLIPGITLAAMIKRKHPKVKIVLGGTVFTILKKTIQKWKHLFDFFDFIILYEGEESMYQLISALENGESIININNLVYRNENKELVIQENTQINTSIDLAIPCFEGLELDKYFVPRKIIPFALTRQKCTWSRCAFCVHDISISNNFKLKQMDKIVEEIRYLINKYDTDLFDLLIENGLNEKVLEEFSRELLRKNVKIKWRAHFRLQREIDFNLLKKSGCVALFCGVESGSDQVLENMRKGTSVSGYEKCLKHIMEAGIWTRISLIIGFPNETLNDVLQTFKFLIKNKNNIGSFGAGRFMLYLDSGVFNNLEHYNVEVITNESQDMALWFEYSTTNNYDIEKIEKQLISLTRQNYAESNFWRRIPGTVLFNFLTRYNSAQEAKSDFLKYKNI</sequence>
<proteinExistence type="predicted"/>
<dbReference type="RefSeq" id="WP_143147181.1">
    <property type="nucleotide sequence ID" value="NZ_FQXR01000025.1"/>
</dbReference>
<evidence type="ECO:0000259" key="6">
    <source>
        <dbReference type="PROSITE" id="PS51332"/>
    </source>
</evidence>
<dbReference type="Gene3D" id="3.40.50.280">
    <property type="entry name" value="Cobalamin-binding domain"/>
    <property type="match status" value="1"/>
</dbReference>
<dbReference type="InterPro" id="IPR006638">
    <property type="entry name" value="Elp3/MiaA/NifB-like_rSAM"/>
</dbReference>
<dbReference type="PANTHER" id="PTHR43409">
    <property type="entry name" value="ANAEROBIC MAGNESIUM-PROTOPORPHYRIN IX MONOMETHYL ESTER CYCLASE-RELATED"/>
    <property type="match status" value="1"/>
</dbReference>
<gene>
    <name evidence="8" type="ORF">SAMN02745180_02864</name>
</gene>
<dbReference type="PROSITE" id="PS51918">
    <property type="entry name" value="RADICAL_SAM"/>
    <property type="match status" value="1"/>
</dbReference>
<keyword evidence="9" id="KW-1185">Reference proteome</keyword>
<evidence type="ECO:0000259" key="7">
    <source>
        <dbReference type="PROSITE" id="PS51918"/>
    </source>
</evidence>
<reference evidence="8 9" key="1">
    <citation type="submission" date="2016-11" db="EMBL/GenBank/DDBJ databases">
        <authorList>
            <person name="Jaros S."/>
            <person name="Januszkiewicz K."/>
            <person name="Wedrychowicz H."/>
        </authorList>
    </citation>
    <scope>NUCLEOTIDE SEQUENCE [LARGE SCALE GENOMIC DNA]</scope>
    <source>
        <strain evidence="8 9">DSM 13106</strain>
    </source>
</reference>